<organism evidence="3 4">
    <name type="scientific">Paractinoplanes rhizophilus</name>
    <dbReference type="NCBI Taxonomy" id="1416877"/>
    <lineage>
        <taxon>Bacteria</taxon>
        <taxon>Bacillati</taxon>
        <taxon>Actinomycetota</taxon>
        <taxon>Actinomycetes</taxon>
        <taxon>Micromonosporales</taxon>
        <taxon>Micromonosporaceae</taxon>
        <taxon>Paractinoplanes</taxon>
    </lineage>
</organism>
<keyword evidence="4" id="KW-1185">Reference proteome</keyword>
<name>A0ABW2I183_9ACTN</name>
<keyword evidence="2" id="KW-0472">Membrane</keyword>
<dbReference type="Proteomes" id="UP001596548">
    <property type="component" value="Unassembled WGS sequence"/>
</dbReference>
<feature type="transmembrane region" description="Helical" evidence="2">
    <location>
        <begin position="120"/>
        <end position="143"/>
    </location>
</feature>
<comment type="caution">
    <text evidence="3">The sequence shown here is derived from an EMBL/GenBank/DDBJ whole genome shotgun (WGS) entry which is preliminary data.</text>
</comment>
<evidence type="ECO:0000313" key="3">
    <source>
        <dbReference type="EMBL" id="MFC7278210.1"/>
    </source>
</evidence>
<sequence length="207" mass="21495">MSERESSWPDTPASGPPSDDPEPATVVPPVVYTRPEPRPTSPPAPSAGSQPIPHAAPQSVWQGGPPAAPYAGARPVWPAGPQPAPMFARRPGGYLPPPARPPSGLFPGPSRPVYREPHPVAAAPLLSGFGATLLWLALFGGLAHDLAAYAWWTMVAAITAWAVAIVLTLLGDRGAAVGVALASGLGLSIAMAFVGARWIATYDWPLW</sequence>
<feature type="transmembrane region" description="Helical" evidence="2">
    <location>
        <begin position="149"/>
        <end position="170"/>
    </location>
</feature>
<evidence type="ECO:0000256" key="2">
    <source>
        <dbReference type="SAM" id="Phobius"/>
    </source>
</evidence>
<keyword evidence="2" id="KW-0812">Transmembrane</keyword>
<evidence type="ECO:0000256" key="1">
    <source>
        <dbReference type="SAM" id="MobiDB-lite"/>
    </source>
</evidence>
<dbReference type="RefSeq" id="WP_378974824.1">
    <property type="nucleotide sequence ID" value="NZ_JBHTBJ010000030.1"/>
</dbReference>
<feature type="transmembrane region" description="Helical" evidence="2">
    <location>
        <begin position="177"/>
        <end position="200"/>
    </location>
</feature>
<protein>
    <submittedName>
        <fullName evidence="3">Uncharacterized protein</fullName>
    </submittedName>
</protein>
<proteinExistence type="predicted"/>
<feature type="region of interest" description="Disordered" evidence="1">
    <location>
        <begin position="1"/>
        <end position="67"/>
    </location>
</feature>
<dbReference type="EMBL" id="JBHTBJ010000030">
    <property type="protein sequence ID" value="MFC7278210.1"/>
    <property type="molecule type" value="Genomic_DNA"/>
</dbReference>
<accession>A0ABW2I183</accession>
<evidence type="ECO:0000313" key="4">
    <source>
        <dbReference type="Proteomes" id="UP001596548"/>
    </source>
</evidence>
<reference evidence="4" key="1">
    <citation type="journal article" date="2019" name="Int. J. Syst. Evol. Microbiol.">
        <title>The Global Catalogue of Microorganisms (GCM) 10K type strain sequencing project: providing services to taxonomists for standard genome sequencing and annotation.</title>
        <authorList>
            <consortium name="The Broad Institute Genomics Platform"/>
            <consortium name="The Broad Institute Genome Sequencing Center for Infectious Disease"/>
            <person name="Wu L."/>
            <person name="Ma J."/>
        </authorList>
    </citation>
    <scope>NUCLEOTIDE SEQUENCE [LARGE SCALE GENOMIC DNA]</scope>
    <source>
        <strain evidence="4">XZYJT-10</strain>
    </source>
</reference>
<gene>
    <name evidence="3" type="ORF">ACFQS1_29865</name>
</gene>
<keyword evidence="2" id="KW-1133">Transmembrane helix</keyword>